<feature type="compositionally biased region" description="Pro residues" evidence="1">
    <location>
        <begin position="7"/>
        <end position="16"/>
    </location>
</feature>
<keyword evidence="2" id="KW-0472">Membrane</keyword>
<feature type="region of interest" description="Disordered" evidence="1">
    <location>
        <begin position="178"/>
        <end position="219"/>
    </location>
</feature>
<evidence type="ECO:0000313" key="3">
    <source>
        <dbReference type="EMBL" id="XBV87935.1"/>
    </source>
</evidence>
<dbReference type="RefSeq" id="WP_350269045.1">
    <property type="nucleotide sequence ID" value="NZ_CP158281.1"/>
</dbReference>
<organism evidence="3">
    <name type="scientific">Brevibacterium koreense</name>
    <dbReference type="NCBI Taxonomy" id="3140787"/>
    <lineage>
        <taxon>Bacteria</taxon>
        <taxon>Bacillati</taxon>
        <taxon>Actinomycetota</taxon>
        <taxon>Actinomycetes</taxon>
        <taxon>Micrococcales</taxon>
        <taxon>Brevibacteriaceae</taxon>
        <taxon>Brevibacterium</taxon>
    </lineage>
</organism>
<gene>
    <name evidence="3" type="ORF">AAFP32_10175</name>
</gene>
<feature type="compositionally biased region" description="Polar residues" evidence="1">
    <location>
        <begin position="181"/>
        <end position="190"/>
    </location>
</feature>
<keyword evidence="2" id="KW-1133">Transmembrane helix</keyword>
<dbReference type="AlphaFoldDB" id="A0AAU7UHI7"/>
<evidence type="ECO:0008006" key="4">
    <source>
        <dbReference type="Google" id="ProtNLM"/>
    </source>
</evidence>
<sequence>MSDNPHSPGPQLPPPQQQGAAKRSKSTPILLGIAAVVTVVLIAGGSFAFFSGFNPFGDPEPDYAQTPSQSDVMDFSGLSKDMRLRGAPMSRSAEATDATPQVLRFIGSTASILTRVGEGDEPSWTVSVAHQDIDTSDKDPLDASLDSEEIAESSVDEAKLLGTPVACRLSEDAVQCGDRSVSLSDGSMTTAERHTDVDPDPASSSVPIDVDDDGTLAGPNGNAYEDLSLGPEAHVSKIAGSQAGETGLWVVSDGQTLAAVNTDSVLWTQKLDPSAAEVTGLGDKRVTPSWVAVEGTLIIGASDGVKGLDTSTGDQLWKVSAPTEGFMVAGSQLRIQHEGAVSTFDFTDSSKDSVVTADKGFDENITVLPAPKLPSKDDVRNATLDVPPACADFAMRTDSKQAFTDGKTAEGEFRESVAMHDITPSIGTPKPLVAIEFVCYSGGNLVTDSVGVYDQKLDLVTSIEPWSGDSDFHQLADFKRSIFSTIDLTGPYMTATLDNIAVYGDEDYNAAERKGAAELRFAWSKGGYEPQDVLFTADGKSVRVPKVEDVQKFVDAASKGDDEAAGAMATEEVMQGLNEVIGDESSSDPLTYRNLALQDGATVDTCELMGVVSEEFGDYTMSNGVPLMEGIGGFGADSLKAGDVICGLKAQGETIDPDDDGSWYTAHLLLRGNEAGAVKVYSVSAYTG</sequence>
<dbReference type="EMBL" id="CP158281">
    <property type="protein sequence ID" value="XBV87935.1"/>
    <property type="molecule type" value="Genomic_DNA"/>
</dbReference>
<dbReference type="SUPFAM" id="SSF50998">
    <property type="entry name" value="Quinoprotein alcohol dehydrogenase-like"/>
    <property type="match status" value="1"/>
</dbReference>
<protein>
    <recommendedName>
        <fullName evidence="4">PQQ-binding-like beta-propeller repeat protein</fullName>
    </recommendedName>
</protein>
<feature type="transmembrane region" description="Helical" evidence="2">
    <location>
        <begin position="29"/>
        <end position="50"/>
    </location>
</feature>
<name>A0AAU7UHI7_9MICO</name>
<dbReference type="InterPro" id="IPR011047">
    <property type="entry name" value="Quinoprotein_ADH-like_sf"/>
</dbReference>
<evidence type="ECO:0000256" key="1">
    <source>
        <dbReference type="SAM" id="MobiDB-lite"/>
    </source>
</evidence>
<proteinExistence type="predicted"/>
<keyword evidence="2" id="KW-0812">Transmembrane</keyword>
<evidence type="ECO:0000256" key="2">
    <source>
        <dbReference type="SAM" id="Phobius"/>
    </source>
</evidence>
<dbReference type="KEGG" id="bkr:AAFP32_10175"/>
<feature type="region of interest" description="Disordered" evidence="1">
    <location>
        <begin position="1"/>
        <end position="24"/>
    </location>
</feature>
<accession>A0AAU7UHI7</accession>
<reference evidence="3" key="1">
    <citation type="submission" date="2024-06" db="EMBL/GenBank/DDBJ databases">
        <title>Brevibacterium koreense sp. nov., isolated from jogae-jeotgal, a Korean fermented seafood.</title>
        <authorList>
            <person name="Whon T.W."/>
            <person name="Nam S."/>
            <person name="Kim Y."/>
        </authorList>
    </citation>
    <scope>NUCLEOTIDE SEQUENCE</scope>
    <source>
        <strain evidence="3">CBA3109</strain>
    </source>
</reference>